<dbReference type="PANTHER" id="PTHR34846">
    <property type="entry name" value="4-CARBOXYMUCONOLACTONE DECARBOXYLASE FAMILY PROTEIN (AFU_ORTHOLOGUE AFUA_6G11590)"/>
    <property type="match status" value="1"/>
</dbReference>
<proteinExistence type="predicted"/>
<keyword evidence="3" id="KW-1185">Reference proteome</keyword>
<comment type="caution">
    <text evidence="2">The sequence shown here is derived from an EMBL/GenBank/DDBJ whole genome shotgun (WGS) entry which is preliminary data.</text>
</comment>
<evidence type="ECO:0000259" key="1">
    <source>
        <dbReference type="Pfam" id="PF02627"/>
    </source>
</evidence>
<accession>A0A2U2DLW8</accession>
<dbReference type="InterPro" id="IPR004675">
    <property type="entry name" value="AhpD_core"/>
</dbReference>
<dbReference type="EMBL" id="QFBC01000011">
    <property type="protein sequence ID" value="PWE54289.1"/>
    <property type="molecule type" value="Genomic_DNA"/>
</dbReference>
<feature type="domain" description="Carboxymuconolactone decarboxylase-like" evidence="1">
    <location>
        <begin position="12"/>
        <end position="94"/>
    </location>
</feature>
<keyword evidence="2" id="KW-0560">Oxidoreductase</keyword>
<evidence type="ECO:0000313" key="3">
    <source>
        <dbReference type="Proteomes" id="UP000245252"/>
    </source>
</evidence>
<dbReference type="Proteomes" id="UP000245252">
    <property type="component" value="Unassembled WGS sequence"/>
</dbReference>
<dbReference type="SUPFAM" id="SSF69118">
    <property type="entry name" value="AhpD-like"/>
    <property type="match status" value="1"/>
</dbReference>
<dbReference type="Gene3D" id="1.20.1290.10">
    <property type="entry name" value="AhpD-like"/>
    <property type="match status" value="1"/>
</dbReference>
<keyword evidence="2" id="KW-0575">Peroxidase</keyword>
<reference evidence="2 3" key="1">
    <citation type="submission" date="2018-05" db="EMBL/GenBank/DDBJ databases">
        <title>The draft genome of strain NS-104.</title>
        <authorList>
            <person name="Hang P."/>
            <person name="Jiang J."/>
        </authorList>
    </citation>
    <scope>NUCLEOTIDE SEQUENCE [LARGE SCALE GENOMIC DNA]</scope>
    <source>
        <strain evidence="2 3">NS-104</strain>
    </source>
</reference>
<dbReference type="InterPro" id="IPR029032">
    <property type="entry name" value="AhpD-like"/>
</dbReference>
<organism evidence="2 3">
    <name type="scientific">Metarhizobium album</name>
    <dbReference type="NCBI Taxonomy" id="2182425"/>
    <lineage>
        <taxon>Bacteria</taxon>
        <taxon>Pseudomonadati</taxon>
        <taxon>Pseudomonadota</taxon>
        <taxon>Alphaproteobacteria</taxon>
        <taxon>Hyphomicrobiales</taxon>
        <taxon>Rhizobiaceae</taxon>
        <taxon>Metarhizobium</taxon>
    </lineage>
</organism>
<sequence>MSRRLDYAAQSPDLFQKLVDLSLAMKKGSIEKSLIPLVEIRASQLNGCGFCLDMHVKQARLQGERELRLHHVAVWRESPLFSDRERAAFAWTEALTRIAPEGVSDEVYEVVRSQFSDKEIADLTFVVMTINAWNRAGVAFRAVPGSLDKAYGLDKVDLN</sequence>
<dbReference type="PANTHER" id="PTHR34846:SF10">
    <property type="entry name" value="CYTOPLASMIC PROTEIN"/>
    <property type="match status" value="1"/>
</dbReference>
<dbReference type="InterPro" id="IPR003779">
    <property type="entry name" value="CMD-like"/>
</dbReference>
<dbReference type="Pfam" id="PF02627">
    <property type="entry name" value="CMD"/>
    <property type="match status" value="1"/>
</dbReference>
<gene>
    <name evidence="2" type="ORF">DEM27_21565</name>
</gene>
<dbReference type="GO" id="GO:0051920">
    <property type="term" value="F:peroxiredoxin activity"/>
    <property type="evidence" value="ECO:0007669"/>
    <property type="project" value="InterPro"/>
</dbReference>
<protein>
    <submittedName>
        <fullName evidence="2">Alkylhydroperoxidase</fullName>
    </submittedName>
</protein>
<dbReference type="NCBIfam" id="TIGR00778">
    <property type="entry name" value="ahpD_dom"/>
    <property type="match status" value="1"/>
</dbReference>
<evidence type="ECO:0000313" key="2">
    <source>
        <dbReference type="EMBL" id="PWE54289.1"/>
    </source>
</evidence>
<dbReference type="AlphaFoldDB" id="A0A2U2DLW8"/>
<dbReference type="RefSeq" id="WP_109460313.1">
    <property type="nucleotide sequence ID" value="NZ_QFBC01000011.1"/>
</dbReference>
<dbReference type="OrthoDB" id="9801997at2"/>
<name>A0A2U2DLW8_9HYPH</name>